<sequence length="248" mass="28763">MAVEEDSASEAASEQHSEEDIPEDAIKGVPNVVFADEVLLKRVVEKHRRFITELQQDIESTMERIEQLEESIRQHRREIERERTLISVLNEKPKQLCHQISVIRGQLIEHVREEAPELAEELRQPLSELDEFESYIETHVIEPKEGLELSSAIIPTYERVRDVLASHEPLSEHVHRTFDTIFSRLSEVVDSYNQLLSMADSKSEGFAHLEDELERARGHLSWASNRLKSHEGALIYWQQEARREGVEV</sequence>
<evidence type="ECO:0000256" key="1">
    <source>
        <dbReference type="SAM" id="Coils"/>
    </source>
</evidence>
<protein>
    <submittedName>
        <fullName evidence="3">Uncharacterized protein</fullName>
    </submittedName>
</protein>
<feature type="coiled-coil region" evidence="1">
    <location>
        <begin position="51"/>
        <end position="92"/>
    </location>
</feature>
<dbReference type="SUPFAM" id="SSF58104">
    <property type="entry name" value="Methyl-accepting chemotaxis protein (MCP) signaling domain"/>
    <property type="match status" value="1"/>
</dbReference>
<accession>A0A832RXV5</accession>
<dbReference type="AlphaFoldDB" id="A0A832RXV5"/>
<feature type="region of interest" description="Disordered" evidence="2">
    <location>
        <begin position="1"/>
        <end position="24"/>
    </location>
</feature>
<keyword evidence="1" id="KW-0175">Coiled coil</keyword>
<evidence type="ECO:0000313" key="3">
    <source>
        <dbReference type="EMBL" id="HIH69957.1"/>
    </source>
</evidence>
<dbReference type="EMBL" id="DUIH01000017">
    <property type="protein sequence ID" value="HIH69957.1"/>
    <property type="molecule type" value="Genomic_DNA"/>
</dbReference>
<dbReference type="RefSeq" id="WP_157203067.1">
    <property type="nucleotide sequence ID" value="NZ_DUIH01000017.1"/>
</dbReference>
<reference evidence="3" key="1">
    <citation type="journal article" date="2020" name="bioRxiv">
        <title>A rank-normalized archaeal taxonomy based on genome phylogeny resolves widespread incomplete and uneven classifications.</title>
        <authorList>
            <person name="Rinke C."/>
            <person name="Chuvochina M."/>
            <person name="Mussig A.J."/>
            <person name="Chaumeil P.-A."/>
            <person name="Waite D.W."/>
            <person name="Whitman W.B."/>
            <person name="Parks D.H."/>
            <person name="Hugenholtz P."/>
        </authorList>
    </citation>
    <scope>NUCLEOTIDE SEQUENCE</scope>
    <source>
        <strain evidence="3">UBA12518</strain>
    </source>
</reference>
<evidence type="ECO:0000313" key="4">
    <source>
        <dbReference type="Proteomes" id="UP000600363"/>
    </source>
</evidence>
<dbReference type="Proteomes" id="UP000600363">
    <property type="component" value="Unassembled WGS sequence"/>
</dbReference>
<organism evidence="3 4">
    <name type="scientific">Methermicoccus shengliensis</name>
    <dbReference type="NCBI Taxonomy" id="660064"/>
    <lineage>
        <taxon>Archaea</taxon>
        <taxon>Methanobacteriati</taxon>
        <taxon>Methanobacteriota</taxon>
        <taxon>Stenosarchaea group</taxon>
        <taxon>Methanomicrobia</taxon>
        <taxon>Methanosarcinales</taxon>
        <taxon>Methermicoccaceae</taxon>
        <taxon>Methermicoccus</taxon>
    </lineage>
</organism>
<comment type="caution">
    <text evidence="3">The sequence shown here is derived from an EMBL/GenBank/DDBJ whole genome shotgun (WGS) entry which is preliminary data.</text>
</comment>
<evidence type="ECO:0000256" key="2">
    <source>
        <dbReference type="SAM" id="MobiDB-lite"/>
    </source>
</evidence>
<proteinExistence type="predicted"/>
<name>A0A832RXV5_9EURY</name>
<gene>
    <name evidence="3" type="ORF">HA299_05025</name>
</gene>